<proteinExistence type="inferred from homology"/>
<evidence type="ECO:0000259" key="6">
    <source>
        <dbReference type="Pfam" id="PF00728"/>
    </source>
</evidence>
<evidence type="ECO:0000313" key="8">
    <source>
        <dbReference type="EMBL" id="EMS24408.1"/>
    </source>
</evidence>
<dbReference type="eggNOG" id="ENOG502RED4">
    <property type="taxonomic scope" value="Eukaryota"/>
</dbReference>
<dbReference type="GO" id="GO:0005975">
    <property type="term" value="P:carbohydrate metabolic process"/>
    <property type="evidence" value="ECO:0007669"/>
    <property type="project" value="InterPro"/>
</dbReference>
<dbReference type="GO" id="GO:0004563">
    <property type="term" value="F:beta-N-acetylhexosaminidase activity"/>
    <property type="evidence" value="ECO:0007669"/>
    <property type="project" value="UniProtKB-EC"/>
</dbReference>
<dbReference type="InterPro" id="IPR038901">
    <property type="entry name" value="HEXDC-like"/>
</dbReference>
<dbReference type="OrthoDB" id="2100085at2759"/>
<comment type="catalytic activity">
    <reaction evidence="1">
        <text>Hydrolysis of terminal non-reducing N-acetyl-D-hexosamine residues in N-acetyl-beta-D-hexosaminides.</text>
        <dbReference type="EC" id="3.2.1.52"/>
    </reaction>
</comment>
<dbReference type="Gene3D" id="3.20.20.80">
    <property type="entry name" value="Glycosidases"/>
    <property type="match status" value="2"/>
</dbReference>
<feature type="compositionally biased region" description="Polar residues" evidence="5">
    <location>
        <begin position="29"/>
        <end position="42"/>
    </location>
</feature>
<gene>
    <name evidence="8" type="ORF">RHTO_04586</name>
</gene>
<dbReference type="SUPFAM" id="SSF51445">
    <property type="entry name" value="(Trans)glycosidases"/>
    <property type="match status" value="2"/>
</dbReference>
<feature type="compositionally biased region" description="Low complexity" evidence="5">
    <location>
        <begin position="157"/>
        <end position="174"/>
    </location>
</feature>
<feature type="region of interest" description="Disordered" evidence="5">
    <location>
        <begin position="157"/>
        <end position="198"/>
    </location>
</feature>
<evidence type="ECO:0000256" key="3">
    <source>
        <dbReference type="ARBA" id="ARBA00012663"/>
    </source>
</evidence>
<dbReference type="GeneID" id="27368599"/>
<dbReference type="PANTHER" id="PTHR21040">
    <property type="entry name" value="BCDNA.GH04120"/>
    <property type="match status" value="1"/>
</dbReference>
<organism evidence="8 9">
    <name type="scientific">Rhodotorula toruloides (strain NP11)</name>
    <name type="common">Yeast</name>
    <name type="synonym">Rhodosporidium toruloides</name>
    <dbReference type="NCBI Taxonomy" id="1130832"/>
    <lineage>
        <taxon>Eukaryota</taxon>
        <taxon>Fungi</taxon>
        <taxon>Dikarya</taxon>
        <taxon>Basidiomycota</taxon>
        <taxon>Pucciniomycotina</taxon>
        <taxon>Microbotryomycetes</taxon>
        <taxon>Sporidiobolales</taxon>
        <taxon>Sporidiobolaceae</taxon>
        <taxon>Rhodotorula</taxon>
    </lineage>
</organism>
<dbReference type="CDD" id="cd06565">
    <property type="entry name" value="GH20_GcnA-like"/>
    <property type="match status" value="1"/>
</dbReference>
<dbReference type="Proteomes" id="UP000016926">
    <property type="component" value="Unassembled WGS sequence"/>
</dbReference>
<keyword evidence="4 8" id="KW-0378">Hydrolase</keyword>
<keyword evidence="9" id="KW-1185">Reference proteome</keyword>
<dbReference type="Pfam" id="PF00728">
    <property type="entry name" value="Glyco_hydro_20"/>
    <property type="match status" value="1"/>
</dbReference>
<name>M7XVY6_RHOT1</name>
<dbReference type="InterPro" id="IPR017853">
    <property type="entry name" value="GH"/>
</dbReference>
<dbReference type="Gene3D" id="1.20.120.670">
    <property type="entry name" value="N-acetyl-b-d-glucoasminidase"/>
    <property type="match status" value="1"/>
</dbReference>
<evidence type="ECO:0000256" key="4">
    <source>
        <dbReference type="ARBA" id="ARBA00022801"/>
    </source>
</evidence>
<dbReference type="RefSeq" id="XP_016275527.1">
    <property type="nucleotide sequence ID" value="XM_016418251.1"/>
</dbReference>
<protein>
    <recommendedName>
        <fullName evidence="3">beta-N-acetylhexosaminidase</fullName>
        <ecNumber evidence="3">3.2.1.52</ecNumber>
    </recommendedName>
</protein>
<evidence type="ECO:0000256" key="5">
    <source>
        <dbReference type="SAM" id="MobiDB-lite"/>
    </source>
</evidence>
<dbReference type="InterPro" id="IPR041063">
    <property type="entry name" value="Glyco_H_20C_C"/>
</dbReference>
<feature type="domain" description="Glycoside hydrolase family 20 catalytic" evidence="6">
    <location>
        <begin position="220"/>
        <end position="442"/>
    </location>
</feature>
<dbReference type="EC" id="3.2.1.52" evidence="3"/>
<evidence type="ECO:0000313" key="9">
    <source>
        <dbReference type="Proteomes" id="UP000016926"/>
    </source>
</evidence>
<evidence type="ECO:0000256" key="2">
    <source>
        <dbReference type="ARBA" id="ARBA00006285"/>
    </source>
</evidence>
<evidence type="ECO:0000259" key="7">
    <source>
        <dbReference type="Pfam" id="PF18088"/>
    </source>
</evidence>
<dbReference type="PANTHER" id="PTHR21040:SF8">
    <property type="entry name" value="BCDNA.GH04120"/>
    <property type="match status" value="1"/>
</dbReference>
<feature type="compositionally biased region" description="Polar residues" evidence="5">
    <location>
        <begin position="1"/>
        <end position="15"/>
    </location>
</feature>
<comment type="similarity">
    <text evidence="2">Belongs to the glycosyl hydrolase 20 family.</text>
</comment>
<dbReference type="HOGENOM" id="CLU_343285_0_0_1"/>
<feature type="region of interest" description="Disordered" evidence="5">
    <location>
        <begin position="1"/>
        <end position="43"/>
    </location>
</feature>
<reference evidence="8 9" key="1">
    <citation type="journal article" date="2012" name="Nat. Commun.">
        <title>A multi-omic map of the lipid-producing yeast Rhodosporidium toruloides.</title>
        <authorList>
            <person name="Zhu Z."/>
            <person name="Zhang S."/>
            <person name="Liu H."/>
            <person name="Shen H."/>
            <person name="Lin X."/>
            <person name="Yang F."/>
            <person name="Zhou Y.J."/>
            <person name="Jin G."/>
            <person name="Ye M."/>
            <person name="Zou H."/>
            <person name="Zou H."/>
            <person name="Zhao Z.K."/>
        </authorList>
    </citation>
    <scope>NUCLEOTIDE SEQUENCE [LARGE SCALE GENOMIC DNA]</scope>
    <source>
        <strain evidence="8 9">NP11</strain>
    </source>
</reference>
<feature type="domain" description="Glycoside Hydrolase 20C C-terminal" evidence="7">
    <location>
        <begin position="598"/>
        <end position="808"/>
    </location>
</feature>
<dbReference type="AlphaFoldDB" id="M7XVY6"/>
<accession>M7XVY6</accession>
<evidence type="ECO:0000256" key="1">
    <source>
        <dbReference type="ARBA" id="ARBA00001231"/>
    </source>
</evidence>
<dbReference type="Pfam" id="PF18088">
    <property type="entry name" value="Glyco_H_20C_C"/>
    <property type="match status" value="1"/>
</dbReference>
<dbReference type="EMBL" id="KB722644">
    <property type="protein sequence ID" value="EMS24408.1"/>
    <property type="molecule type" value="Genomic_DNA"/>
</dbReference>
<dbReference type="InterPro" id="IPR015883">
    <property type="entry name" value="Glyco_hydro_20_cat"/>
</dbReference>
<sequence length="825" mass="92931">MASQASPLASLTQTLPEPIQVRPAVPVRTASSRTIPGNSRSTLPRIHLAIPSDALPDDVQQGVREIAREAVRENVRVVEGGAGQLSGQGSWVWTIRFEKRDDLRPGAMVIECSHDDFTTLPDGEEFSIKVSYNRPIEAFRALGHILGISRGLATFSPHSPTSSSFPSASDIPGSGANTPMDTDGTPAPEANGSKGGEIKWTGNVGAQLRREEECLFETVGVMIDCSRNGVLRVERVKTLLRHLALMGSNMLQLYCEDTYQIPGEPFFGYFRGPYTESELREIDDYAFTLGIEVIPCIQTLGHLGQMLQWPKYGHLRDTAEVLLAESEETYAFIEKVSYLSSRYPGSSPSRAKCASNLRVCERVKVADAPISRSQMIRSISGPLRSKRIHIGMDEAHGVSEGRYRQIFGYKDGTQVFTDHLRRVNKICVEQGLNPMIWSDMLFCLPAKNNQLSGYYDPNSVVTAELANSIPSEIETVFWDYYHTDSRPYTAKIAQHWQLAGKAPWMASGVWTWSRFWTALPFTFATVRASMKASKEANAGVKHTMCTIWGDEGNEFDLYSALPGILYHSELAYTAREVDEVDAALFRRKFDGIVGADLDDYVYASKLDDTQPESQPIDARTHYTPNISKFLLWEEPFFSFLSPQYRGFDLEHHFSALASYLEQALSTDFSTMTRVSLPHSINDFPLNSRLRLPYLLASVLSLKCHLRERLVTAYKSGDREELEALGGREPLSRMHRLRALAKELHDQHRENWFDMYKPFGWEVLDLRYGGLEARLETMHQRLIAYLDPNDTNVTKVEELEVELETVYPNSCFLMLDYSRAARATYI</sequence>